<comment type="subcellular location">
    <subcellularLocation>
        <location evidence="1">Membrane</location>
        <topology evidence="1">Multi-pass membrane protein</topology>
    </subcellularLocation>
</comment>
<protein>
    <recommendedName>
        <fullName evidence="11">Alkaline ceramidase</fullName>
    </recommendedName>
</protein>
<feature type="binding site" evidence="7">
    <location>
        <position position="39"/>
    </location>
    <ligand>
        <name>Ca(2+)</name>
        <dbReference type="ChEBI" id="CHEBI:29108"/>
    </ligand>
</feature>
<evidence type="ECO:0008006" key="11">
    <source>
        <dbReference type="Google" id="ProtNLM"/>
    </source>
</evidence>
<keyword evidence="6 9" id="KW-0472">Membrane</keyword>
<feature type="binding site" evidence="7">
    <location>
        <position position="36"/>
    </location>
    <ligand>
        <name>Ca(2+)</name>
        <dbReference type="ChEBI" id="CHEBI:29108"/>
    </ligand>
</feature>
<feature type="binding site" evidence="8">
    <location>
        <position position="237"/>
    </location>
    <ligand>
        <name>Zn(2+)</name>
        <dbReference type="ChEBI" id="CHEBI:29105"/>
        <note>catalytic</note>
    </ligand>
</feature>
<feature type="transmembrane region" description="Helical" evidence="9">
    <location>
        <begin position="51"/>
        <end position="71"/>
    </location>
</feature>
<dbReference type="EMBL" id="HBHK01022262">
    <property type="protein sequence ID" value="CAD9700145.1"/>
    <property type="molecule type" value="Transcribed_RNA"/>
</dbReference>
<keyword evidence="5 9" id="KW-1133">Transmembrane helix</keyword>
<proteinExistence type="inferred from homology"/>
<feature type="binding site" evidence="8">
    <location>
        <position position="233"/>
    </location>
    <ligand>
        <name>Zn(2+)</name>
        <dbReference type="ChEBI" id="CHEBI:29105"/>
        <note>catalytic</note>
    </ligand>
</feature>
<dbReference type="Pfam" id="PF05875">
    <property type="entry name" value="Ceramidase"/>
    <property type="match status" value="1"/>
</dbReference>
<feature type="binding site" evidence="7">
    <location>
        <position position="50"/>
    </location>
    <ligand>
        <name>Ca(2+)</name>
        <dbReference type="ChEBI" id="CHEBI:29108"/>
    </ligand>
</feature>
<feature type="transmembrane region" description="Helical" evidence="9">
    <location>
        <begin position="141"/>
        <end position="163"/>
    </location>
</feature>
<dbReference type="InterPro" id="IPR008901">
    <property type="entry name" value="ACER"/>
</dbReference>
<name>A0A7S2WPJ6_9STRA</name>
<feature type="binding site" evidence="7">
    <location>
        <position position="41"/>
    </location>
    <ligand>
        <name>Ca(2+)</name>
        <dbReference type="ChEBI" id="CHEBI:29108"/>
    </ligand>
</feature>
<reference evidence="10" key="1">
    <citation type="submission" date="2021-01" db="EMBL/GenBank/DDBJ databases">
        <authorList>
            <person name="Corre E."/>
            <person name="Pelletier E."/>
            <person name="Niang G."/>
            <person name="Scheremetjew M."/>
            <person name="Finn R."/>
            <person name="Kale V."/>
            <person name="Holt S."/>
            <person name="Cochrane G."/>
            <person name="Meng A."/>
            <person name="Brown T."/>
            <person name="Cohen L."/>
        </authorList>
    </citation>
    <scope>NUCLEOTIDE SEQUENCE</scope>
    <source>
        <strain evidence="10">NY070348D</strain>
    </source>
</reference>
<feature type="binding site" evidence="7">
    <location>
        <position position="37"/>
    </location>
    <ligand>
        <name>Ca(2+)</name>
        <dbReference type="ChEBI" id="CHEBI:29108"/>
    </ligand>
</feature>
<evidence type="ECO:0000256" key="8">
    <source>
        <dbReference type="PIRSR" id="PIRSR608901-2"/>
    </source>
</evidence>
<comment type="similarity">
    <text evidence="2">Belongs to the alkaline ceramidase family.</text>
</comment>
<gene>
    <name evidence="10" type="ORF">QSP1433_LOCUS14149</name>
</gene>
<evidence type="ECO:0000256" key="3">
    <source>
        <dbReference type="ARBA" id="ARBA00022692"/>
    </source>
</evidence>
<dbReference type="PANTHER" id="PTHR46187">
    <property type="entry name" value="ALKALINE CERAMIDASE 3"/>
    <property type="match status" value="1"/>
</dbReference>
<dbReference type="AlphaFoldDB" id="A0A7S2WPJ6"/>
<keyword evidence="7" id="KW-0479">Metal-binding</keyword>
<keyword evidence="4" id="KW-0378">Hydrolase</keyword>
<dbReference type="GO" id="GO:0046872">
    <property type="term" value="F:metal ion binding"/>
    <property type="evidence" value="ECO:0007669"/>
    <property type="project" value="UniProtKB-KW"/>
</dbReference>
<organism evidence="10">
    <name type="scientific">Mucochytrium quahogii</name>
    <dbReference type="NCBI Taxonomy" id="96639"/>
    <lineage>
        <taxon>Eukaryota</taxon>
        <taxon>Sar</taxon>
        <taxon>Stramenopiles</taxon>
        <taxon>Bigyra</taxon>
        <taxon>Labyrinthulomycetes</taxon>
        <taxon>Thraustochytrida</taxon>
        <taxon>Thraustochytriidae</taxon>
        <taxon>Mucochytrium</taxon>
    </lineage>
</organism>
<evidence type="ECO:0000256" key="7">
    <source>
        <dbReference type="PIRSR" id="PIRSR608901-1"/>
    </source>
</evidence>
<feature type="binding site" evidence="8">
    <location>
        <position position="100"/>
    </location>
    <ligand>
        <name>Zn(2+)</name>
        <dbReference type="ChEBI" id="CHEBI:29105"/>
        <note>catalytic</note>
    </ligand>
</feature>
<dbReference type="GO" id="GO:0005789">
    <property type="term" value="C:endoplasmic reticulum membrane"/>
    <property type="evidence" value="ECO:0007669"/>
    <property type="project" value="TreeGrafter"/>
</dbReference>
<keyword evidence="3 9" id="KW-0812">Transmembrane</keyword>
<dbReference type="PANTHER" id="PTHR46187:SF3">
    <property type="entry name" value="ALKALINE CERAMIDASE 3"/>
    <property type="match status" value="1"/>
</dbReference>
<feature type="transmembrane region" description="Helical" evidence="9">
    <location>
        <begin position="109"/>
        <end position="129"/>
    </location>
</feature>
<evidence type="ECO:0000256" key="1">
    <source>
        <dbReference type="ARBA" id="ARBA00004141"/>
    </source>
</evidence>
<dbReference type="GO" id="GO:0046513">
    <property type="term" value="P:ceramide biosynthetic process"/>
    <property type="evidence" value="ECO:0007669"/>
    <property type="project" value="TreeGrafter"/>
</dbReference>
<feature type="transmembrane region" description="Helical" evidence="9">
    <location>
        <begin position="197"/>
        <end position="214"/>
    </location>
</feature>
<accession>A0A7S2WPJ6</accession>
<keyword evidence="8" id="KW-0862">Zinc</keyword>
<evidence type="ECO:0000256" key="5">
    <source>
        <dbReference type="ARBA" id="ARBA00022989"/>
    </source>
</evidence>
<evidence type="ECO:0000313" key="10">
    <source>
        <dbReference type="EMBL" id="CAD9700145.1"/>
    </source>
</evidence>
<sequence length="281" mass="31819">MKWRVCGLFLAGCAVIAFVNRKALLATFEPLSSPIDWCEENYKVHPQIVEFWNSLSSFALFIAAFVAPRFICPDVHEHEPKLWMIWASMACVGIGSVTFHATLSVAGQILDELPICMLSMFGVFMIRPLHKWNASLRETLFSGPVFVGTLFGSTLACLLFPVLSHVFCVSWMPILLYTYASEYMSSNSLAKKHAKGMFTLTLTFFAGAFTCWLLDRFSCERITSIFGYYPQLHAWWHVLISFTFWCAVITGIILRCEADGLKVRLKPSRFMVPHVVMAKVV</sequence>
<evidence type="ECO:0000256" key="9">
    <source>
        <dbReference type="SAM" id="Phobius"/>
    </source>
</evidence>
<feature type="transmembrane region" description="Helical" evidence="9">
    <location>
        <begin position="234"/>
        <end position="254"/>
    </location>
</feature>
<evidence type="ECO:0000256" key="4">
    <source>
        <dbReference type="ARBA" id="ARBA00022801"/>
    </source>
</evidence>
<feature type="transmembrane region" description="Helical" evidence="9">
    <location>
        <begin position="83"/>
        <end position="103"/>
    </location>
</feature>
<comment type="cofactor">
    <cofactor evidence="8">
        <name>Zn(2+)</name>
        <dbReference type="ChEBI" id="CHEBI:29105"/>
    </cofactor>
</comment>
<evidence type="ECO:0000256" key="6">
    <source>
        <dbReference type="ARBA" id="ARBA00023136"/>
    </source>
</evidence>
<evidence type="ECO:0000256" key="2">
    <source>
        <dbReference type="ARBA" id="ARBA00009780"/>
    </source>
</evidence>
<dbReference type="GO" id="GO:0016811">
    <property type="term" value="F:hydrolase activity, acting on carbon-nitrogen (but not peptide) bonds, in linear amides"/>
    <property type="evidence" value="ECO:0007669"/>
    <property type="project" value="InterPro"/>
</dbReference>
<dbReference type="GO" id="GO:0046514">
    <property type="term" value="P:ceramide catabolic process"/>
    <property type="evidence" value="ECO:0007669"/>
    <property type="project" value="TreeGrafter"/>
</dbReference>
<keyword evidence="7" id="KW-0106">Calcium</keyword>